<reference evidence="1 2" key="1">
    <citation type="journal article" date="2014" name="Int. J. Syst. Evol. Microbiol.">
        <title>Complete genome sequence of Corynebacterium casei LMG S-19264T (=DSM 44701T), isolated from a smear-ripened cheese.</title>
        <authorList>
            <consortium name="US DOE Joint Genome Institute (JGI-PGF)"/>
            <person name="Walter F."/>
            <person name="Albersmeier A."/>
            <person name="Kalinowski J."/>
            <person name="Ruckert C."/>
        </authorList>
    </citation>
    <scope>NUCLEOTIDE SEQUENCE [LARGE SCALE GENOMIC DNA]</scope>
    <source>
        <strain evidence="1 2">NBRC 110095</strain>
    </source>
</reference>
<name>A0AA37T5Z9_9GAMM</name>
<dbReference type="Proteomes" id="UP001156870">
    <property type="component" value="Unassembled WGS sequence"/>
</dbReference>
<dbReference type="AlphaFoldDB" id="A0AA37T5Z9"/>
<proteinExistence type="predicted"/>
<accession>A0AA37T5Z9</accession>
<evidence type="ECO:0008006" key="3">
    <source>
        <dbReference type="Google" id="ProtNLM"/>
    </source>
</evidence>
<gene>
    <name evidence="1" type="ORF">GCM10007877_37770</name>
</gene>
<evidence type="ECO:0000313" key="1">
    <source>
        <dbReference type="EMBL" id="GLS28058.1"/>
    </source>
</evidence>
<protein>
    <recommendedName>
        <fullName evidence="3">RHS repeat-associated core domain-containing protein</fullName>
    </recommendedName>
</protein>
<organism evidence="1 2">
    <name type="scientific">Marinibactrum halimedae</name>
    <dbReference type="NCBI Taxonomy" id="1444977"/>
    <lineage>
        <taxon>Bacteria</taxon>
        <taxon>Pseudomonadati</taxon>
        <taxon>Pseudomonadota</taxon>
        <taxon>Gammaproteobacteria</taxon>
        <taxon>Cellvibrionales</taxon>
        <taxon>Cellvibrionaceae</taxon>
        <taxon>Marinibactrum</taxon>
    </lineage>
</organism>
<evidence type="ECO:0000313" key="2">
    <source>
        <dbReference type="Proteomes" id="UP001156870"/>
    </source>
</evidence>
<comment type="caution">
    <text evidence="1">The sequence shown here is derived from an EMBL/GenBank/DDBJ whole genome shotgun (WGS) entry which is preliminary data.</text>
</comment>
<dbReference type="EMBL" id="BSPD01000097">
    <property type="protein sequence ID" value="GLS28058.1"/>
    <property type="molecule type" value="Genomic_DNA"/>
</dbReference>
<sequence length="160" mass="18656">MGLYDGPNTYGYVGGNPINFMDPFGLFKFCRRKIEDSRADIFDEASEAVIDFLGSPFNLGVYHESGFYEDGTPFGFPCNYSMERKEDYNYCETETYDDDIIREVEKESKDVGCSEYFGPYHTFKNNCQDGADKIRDRYKELWRKKNCRSTKRGLRCKSSK</sequence>
<keyword evidence="2" id="KW-1185">Reference proteome</keyword>